<gene>
    <name evidence="2" type="ORF">LHJ74_07805</name>
</gene>
<evidence type="ECO:0000313" key="2">
    <source>
        <dbReference type="EMBL" id="MCT2589819.1"/>
    </source>
</evidence>
<feature type="compositionally biased region" description="Basic and acidic residues" evidence="1">
    <location>
        <begin position="65"/>
        <end position="79"/>
    </location>
</feature>
<feature type="region of interest" description="Disordered" evidence="1">
    <location>
        <begin position="65"/>
        <end position="90"/>
    </location>
</feature>
<comment type="caution">
    <text evidence="2">The sequence shown here is derived from an EMBL/GenBank/DDBJ whole genome shotgun (WGS) entry which is preliminary data.</text>
</comment>
<organism evidence="2 3">
    <name type="scientific">Streptomyces gossypii</name>
    <dbReference type="NCBI Taxonomy" id="2883101"/>
    <lineage>
        <taxon>Bacteria</taxon>
        <taxon>Bacillati</taxon>
        <taxon>Actinomycetota</taxon>
        <taxon>Actinomycetes</taxon>
        <taxon>Kitasatosporales</taxon>
        <taxon>Streptomycetaceae</taxon>
        <taxon>Streptomyces</taxon>
    </lineage>
</organism>
<evidence type="ECO:0000256" key="1">
    <source>
        <dbReference type="SAM" id="MobiDB-lite"/>
    </source>
</evidence>
<keyword evidence="3" id="KW-1185">Reference proteome</keyword>
<evidence type="ECO:0000313" key="3">
    <source>
        <dbReference type="Proteomes" id="UP001156389"/>
    </source>
</evidence>
<dbReference type="EMBL" id="JAJAGO010000003">
    <property type="protein sequence ID" value="MCT2589819.1"/>
    <property type="molecule type" value="Genomic_DNA"/>
</dbReference>
<protein>
    <submittedName>
        <fullName evidence="2">Uncharacterized protein</fullName>
    </submittedName>
</protein>
<proteinExistence type="predicted"/>
<dbReference type="Proteomes" id="UP001156389">
    <property type="component" value="Unassembled WGS sequence"/>
</dbReference>
<sequence length="118" mass="13225">MVIAKVASDLTAVCQGADNPQAAIQLVLQLIPKHMAEIVRERSHVEPSPLRGALNSVVGSECLERRPGRDALTGDRADGQPDTDDTWYDRLPCTHQHGHSDHHRDAYKRTWQRAEILR</sequence>
<accession>A0ABT2JQR4</accession>
<name>A0ABT2JQR4_9ACTN</name>
<reference evidence="2 3" key="1">
    <citation type="submission" date="2021-10" db="EMBL/GenBank/DDBJ databases">
        <title>Streptomyces gossypii sp. nov., isolated from soil collected from cotton field.</title>
        <authorList>
            <person name="Ge X."/>
            <person name="Chen X."/>
            <person name="Liu W."/>
        </authorList>
    </citation>
    <scope>NUCLEOTIDE SEQUENCE [LARGE SCALE GENOMIC DNA]</scope>
    <source>
        <strain evidence="2 3">N2-109</strain>
    </source>
</reference>